<dbReference type="Gene3D" id="3.40.710.10">
    <property type="entry name" value="DD-peptidase/beta-lactamase superfamily"/>
    <property type="match status" value="1"/>
</dbReference>
<evidence type="ECO:0000256" key="6">
    <source>
        <dbReference type="RuleBase" id="RU361140"/>
    </source>
</evidence>
<dbReference type="InterPro" id="IPR001586">
    <property type="entry name" value="Beta-lactam_class-C_AS"/>
</dbReference>
<evidence type="ECO:0000256" key="4">
    <source>
        <dbReference type="ARBA" id="ARBA00022801"/>
    </source>
</evidence>
<feature type="chain" id="PRO_5030558750" description="Beta-lactamase" evidence="7">
    <location>
        <begin position="24"/>
        <end position="391"/>
    </location>
</feature>
<evidence type="ECO:0000256" key="7">
    <source>
        <dbReference type="SAM" id="SignalP"/>
    </source>
</evidence>
<dbReference type="GO" id="GO:0030288">
    <property type="term" value="C:outer membrane-bounded periplasmic space"/>
    <property type="evidence" value="ECO:0007669"/>
    <property type="project" value="InterPro"/>
</dbReference>
<dbReference type="PANTHER" id="PTHR46825">
    <property type="entry name" value="D-ALANYL-D-ALANINE-CARBOXYPEPTIDASE/ENDOPEPTIDASE AMPH"/>
    <property type="match status" value="1"/>
</dbReference>
<dbReference type="GO" id="GO:0017001">
    <property type="term" value="P:antibiotic catabolic process"/>
    <property type="evidence" value="ECO:0007669"/>
    <property type="project" value="InterPro"/>
</dbReference>
<proteinExistence type="inferred from homology"/>
<dbReference type="SUPFAM" id="SSF56601">
    <property type="entry name" value="beta-lactamase/transpeptidase-like"/>
    <property type="match status" value="1"/>
</dbReference>
<feature type="signal peptide" evidence="7">
    <location>
        <begin position="1"/>
        <end position="23"/>
    </location>
</feature>
<dbReference type="InterPro" id="IPR050491">
    <property type="entry name" value="AmpC-like"/>
</dbReference>
<dbReference type="InterPro" id="IPR012338">
    <property type="entry name" value="Beta-lactam/transpept-like"/>
</dbReference>
<name>A0A7W6IEA7_9HYPH</name>
<dbReference type="PANTHER" id="PTHR46825:SF8">
    <property type="entry name" value="BETA-LACTAMASE-RELATED"/>
    <property type="match status" value="1"/>
</dbReference>
<comment type="caution">
    <text evidence="9">The sequence shown here is derived from an EMBL/GenBank/DDBJ whole genome shotgun (WGS) entry which is preliminary data.</text>
</comment>
<keyword evidence="7" id="KW-0732">Signal</keyword>
<dbReference type="AlphaFoldDB" id="A0A7W6IEA7"/>
<organism evidence="9 10">
    <name type="scientific">Microvirga flocculans</name>
    <dbReference type="NCBI Taxonomy" id="217168"/>
    <lineage>
        <taxon>Bacteria</taxon>
        <taxon>Pseudomonadati</taxon>
        <taxon>Pseudomonadota</taxon>
        <taxon>Alphaproteobacteria</taxon>
        <taxon>Hyphomicrobiales</taxon>
        <taxon>Methylobacteriaceae</taxon>
        <taxon>Microvirga</taxon>
    </lineage>
</organism>
<dbReference type="PROSITE" id="PS00336">
    <property type="entry name" value="BETA_LACTAMASE_C"/>
    <property type="match status" value="1"/>
</dbReference>
<keyword evidence="5 6" id="KW-0046">Antibiotic resistance</keyword>
<dbReference type="EC" id="3.5.2.6" evidence="3 6"/>
<dbReference type="RefSeq" id="WP_027315552.1">
    <property type="nucleotide sequence ID" value="NZ_JACIDC010000004.1"/>
</dbReference>
<keyword evidence="4 6" id="KW-0378">Hydrolase</keyword>
<reference evidence="9 10" key="1">
    <citation type="submission" date="2020-08" db="EMBL/GenBank/DDBJ databases">
        <title>Genomic Encyclopedia of Type Strains, Phase IV (KMG-IV): sequencing the most valuable type-strain genomes for metagenomic binning, comparative biology and taxonomic classification.</title>
        <authorList>
            <person name="Goeker M."/>
        </authorList>
    </citation>
    <scope>NUCLEOTIDE SEQUENCE [LARGE SCALE GENOMIC DNA]</scope>
    <source>
        <strain evidence="9 10">DSM 15743</strain>
    </source>
</reference>
<evidence type="ECO:0000256" key="2">
    <source>
        <dbReference type="ARBA" id="ARBA00007840"/>
    </source>
</evidence>
<evidence type="ECO:0000256" key="5">
    <source>
        <dbReference type="ARBA" id="ARBA00023251"/>
    </source>
</evidence>
<dbReference type="NCBIfam" id="NF033085">
    <property type="entry name" value="bla_class_C"/>
    <property type="match status" value="1"/>
</dbReference>
<accession>A0A7W6IEA7</accession>
<dbReference type="InterPro" id="IPR058136">
    <property type="entry name" value="AmpC"/>
</dbReference>
<evidence type="ECO:0000313" key="9">
    <source>
        <dbReference type="EMBL" id="MBB4039859.1"/>
    </source>
</evidence>
<evidence type="ECO:0000259" key="8">
    <source>
        <dbReference type="Pfam" id="PF00144"/>
    </source>
</evidence>
<dbReference type="Proteomes" id="UP000519439">
    <property type="component" value="Unassembled WGS sequence"/>
</dbReference>
<gene>
    <name evidence="9" type="ORF">GGR34_001506</name>
</gene>
<dbReference type="InterPro" id="IPR001466">
    <property type="entry name" value="Beta-lactam-related"/>
</dbReference>
<evidence type="ECO:0000313" key="10">
    <source>
        <dbReference type="Proteomes" id="UP000519439"/>
    </source>
</evidence>
<sequence length="391" mass="42590">MKRATMQLLGAVSTASVSFSVSAQVADADGHHRLWWVVKEAIQPVMEKYDVPGMAVAITVEGKRHFFNFGVASKESGQKTTENTLFEIGSISKTFTATLASYANVSGSLALADRATKYHPALAGSSFDQISLLDLGTYTAGGLPLQFPADVNNHDRMIAYYRGWRPKYTVGTQRVYSNPSIGLFGYLAAKSMGRSFDELMQGQLFPMLGLTHTYTAVPQDRMRDYAYGYSKDGKPIRVTPGVLDAEAYGVKSTAADMIRFIEANMGSGGRDNRLAQAITATRTGYYKVGDMTQGLGWEMYPYPISLDQLLAGNSEAMIFKANKIIKMEPPLPPRPEMLINKTGSTNGFGAYVAFVPAKQIGVVMLANKNYPVPARINAAHRILSALEGQSN</sequence>
<comment type="catalytic activity">
    <reaction evidence="1 6">
        <text>a beta-lactam + H2O = a substituted beta-amino acid</text>
        <dbReference type="Rhea" id="RHEA:20401"/>
        <dbReference type="ChEBI" id="CHEBI:15377"/>
        <dbReference type="ChEBI" id="CHEBI:35627"/>
        <dbReference type="ChEBI" id="CHEBI:140347"/>
        <dbReference type="EC" id="3.5.2.6"/>
    </reaction>
</comment>
<dbReference type="GO" id="GO:0046677">
    <property type="term" value="P:response to antibiotic"/>
    <property type="evidence" value="ECO:0007669"/>
    <property type="project" value="UniProtKB-UniRule"/>
</dbReference>
<evidence type="ECO:0000256" key="1">
    <source>
        <dbReference type="ARBA" id="ARBA00001526"/>
    </source>
</evidence>
<dbReference type="Pfam" id="PF00144">
    <property type="entry name" value="Beta-lactamase"/>
    <property type="match status" value="1"/>
</dbReference>
<evidence type="ECO:0000256" key="3">
    <source>
        <dbReference type="ARBA" id="ARBA00012865"/>
    </source>
</evidence>
<dbReference type="GO" id="GO:0008800">
    <property type="term" value="F:beta-lactamase activity"/>
    <property type="evidence" value="ECO:0007669"/>
    <property type="project" value="UniProtKB-UniRule"/>
</dbReference>
<dbReference type="EMBL" id="JACIDC010000004">
    <property type="protein sequence ID" value="MBB4039859.1"/>
    <property type="molecule type" value="Genomic_DNA"/>
</dbReference>
<protein>
    <recommendedName>
        <fullName evidence="3 6">Beta-lactamase</fullName>
        <ecNumber evidence="3 6">3.5.2.6</ecNumber>
    </recommendedName>
</protein>
<comment type="similarity">
    <text evidence="2 6">Belongs to the class-C beta-lactamase family.</text>
</comment>
<keyword evidence="10" id="KW-1185">Reference proteome</keyword>
<feature type="domain" description="Beta-lactamase-related" evidence="8">
    <location>
        <begin position="39"/>
        <end position="386"/>
    </location>
</feature>